<dbReference type="InterPro" id="IPR016181">
    <property type="entry name" value="Acyl_CoA_acyltransferase"/>
</dbReference>
<dbReference type="PROSITE" id="PS51186">
    <property type="entry name" value="GNAT"/>
    <property type="match status" value="1"/>
</dbReference>
<dbReference type="RefSeq" id="WP_016648452.1">
    <property type="nucleotide sequence ID" value="NZ_CP138857.1"/>
</dbReference>
<sequence length="143" mass="16012">MELLRVTNSLPLCAAVYSVRVEADVHGLGSSIEGDFKDDSLDKLYVLAIEDIYPVSTCRIHVKEDGIGTIERVATHPNYQGKSYGKAVIEEAEKWLKEMDVTRVYINARLAVLGFYEKLGYQQVSEEVDGEGVFSCVQTYKDI</sequence>
<proteinExistence type="predicted"/>
<dbReference type="PANTHER" id="PTHR13355">
    <property type="entry name" value="GLUCOSAMINE 6-PHOSPHATE N-ACETYLTRANSFERASE"/>
    <property type="match status" value="1"/>
</dbReference>
<dbReference type="PANTHER" id="PTHR13355:SF22">
    <property type="entry name" value="SLL0786 PROTEIN"/>
    <property type="match status" value="1"/>
</dbReference>
<evidence type="ECO:0000259" key="1">
    <source>
        <dbReference type="PROSITE" id="PS51186"/>
    </source>
</evidence>
<accession>A0AAJ1V228</accession>
<evidence type="ECO:0000313" key="2">
    <source>
        <dbReference type="EMBL" id="MDK7186678.1"/>
    </source>
</evidence>
<dbReference type="CDD" id="cd04301">
    <property type="entry name" value="NAT_SF"/>
    <property type="match status" value="1"/>
</dbReference>
<evidence type="ECO:0000313" key="3">
    <source>
        <dbReference type="Proteomes" id="UP001229251"/>
    </source>
</evidence>
<dbReference type="InterPro" id="IPR039143">
    <property type="entry name" value="GNPNAT1-like"/>
</dbReference>
<dbReference type="Pfam" id="PF00583">
    <property type="entry name" value="Acetyltransf_1"/>
    <property type="match status" value="1"/>
</dbReference>
<feature type="domain" description="N-acetyltransferase" evidence="1">
    <location>
        <begin position="1"/>
        <end position="143"/>
    </location>
</feature>
<comment type="caution">
    <text evidence="2">The sequence shown here is derived from an EMBL/GenBank/DDBJ whole genome shotgun (WGS) entry which is preliminary data.</text>
</comment>
<dbReference type="AlphaFoldDB" id="A0AAJ1V228"/>
<dbReference type="Proteomes" id="UP001229251">
    <property type="component" value="Unassembled WGS sequence"/>
</dbReference>
<dbReference type="Gene3D" id="3.40.630.30">
    <property type="match status" value="1"/>
</dbReference>
<dbReference type="GO" id="GO:0008080">
    <property type="term" value="F:N-acetyltransferase activity"/>
    <property type="evidence" value="ECO:0007669"/>
    <property type="project" value="TreeGrafter"/>
</dbReference>
<dbReference type="EMBL" id="JASOOE010000002">
    <property type="protein sequence ID" value="MDK7186678.1"/>
    <property type="molecule type" value="Genomic_DNA"/>
</dbReference>
<dbReference type="InterPro" id="IPR000182">
    <property type="entry name" value="GNAT_dom"/>
</dbReference>
<protein>
    <submittedName>
        <fullName evidence="2">GNAT family N-acetyltransferase</fullName>
    </submittedName>
</protein>
<organism evidence="2 3">
    <name type="scientific">Facklamia hominis</name>
    <dbReference type="NCBI Taxonomy" id="178214"/>
    <lineage>
        <taxon>Bacteria</taxon>
        <taxon>Bacillati</taxon>
        <taxon>Bacillota</taxon>
        <taxon>Bacilli</taxon>
        <taxon>Lactobacillales</taxon>
        <taxon>Aerococcaceae</taxon>
        <taxon>Facklamia</taxon>
    </lineage>
</organism>
<dbReference type="SUPFAM" id="SSF55729">
    <property type="entry name" value="Acyl-CoA N-acyltransferases (Nat)"/>
    <property type="match status" value="1"/>
</dbReference>
<name>A0AAJ1V228_9LACT</name>
<reference evidence="2" key="1">
    <citation type="submission" date="2023-05" db="EMBL/GenBank/DDBJ databases">
        <title>Cataloging the Phylogenetic Diversity of Human Bladder Bacteria.</title>
        <authorList>
            <person name="Du J."/>
        </authorList>
    </citation>
    <scope>NUCLEOTIDE SEQUENCE</scope>
    <source>
        <strain evidence="2">UMB1231</strain>
    </source>
</reference>
<gene>
    <name evidence="2" type="ORF">QP433_01640</name>
</gene>